<dbReference type="Pfam" id="PF07963">
    <property type="entry name" value="N_methyl"/>
    <property type="match status" value="1"/>
</dbReference>
<protein>
    <submittedName>
        <fullName evidence="2">Uncharacterized protein (TIGR02596 family)</fullName>
    </submittedName>
</protein>
<name>A0A366HK77_9BACT</name>
<dbReference type="AlphaFoldDB" id="A0A366HK77"/>
<dbReference type="EMBL" id="QNRR01000006">
    <property type="protein sequence ID" value="RBP42644.1"/>
    <property type="molecule type" value="Genomic_DNA"/>
</dbReference>
<dbReference type="Proteomes" id="UP000253426">
    <property type="component" value="Unassembled WGS sequence"/>
</dbReference>
<dbReference type="OrthoDB" id="193973at2"/>
<dbReference type="InterPro" id="IPR019836">
    <property type="entry name" value="Verru/Chthon_D"/>
</dbReference>
<evidence type="ECO:0000313" key="2">
    <source>
        <dbReference type="EMBL" id="RBP42644.1"/>
    </source>
</evidence>
<dbReference type="NCBIfam" id="TIGR02532">
    <property type="entry name" value="IV_pilin_GFxxxE"/>
    <property type="match status" value="1"/>
</dbReference>
<accession>A0A366HK77</accession>
<keyword evidence="1" id="KW-0812">Transmembrane</keyword>
<reference evidence="2 3" key="1">
    <citation type="submission" date="2018-06" db="EMBL/GenBank/DDBJ databases">
        <title>Genomic Encyclopedia of Type Strains, Phase IV (KMG-IV): sequencing the most valuable type-strain genomes for metagenomic binning, comparative biology and taxonomic classification.</title>
        <authorList>
            <person name="Goeker M."/>
        </authorList>
    </citation>
    <scope>NUCLEOTIDE SEQUENCE [LARGE SCALE GENOMIC DNA]</scope>
    <source>
        <strain evidence="2 3">DSM 25532</strain>
    </source>
</reference>
<comment type="caution">
    <text evidence="2">The sequence shown here is derived from an EMBL/GenBank/DDBJ whole genome shotgun (WGS) entry which is preliminary data.</text>
</comment>
<dbReference type="SUPFAM" id="SSF54523">
    <property type="entry name" value="Pili subunits"/>
    <property type="match status" value="1"/>
</dbReference>
<organism evidence="2 3">
    <name type="scientific">Roseimicrobium gellanilyticum</name>
    <dbReference type="NCBI Taxonomy" id="748857"/>
    <lineage>
        <taxon>Bacteria</taxon>
        <taxon>Pseudomonadati</taxon>
        <taxon>Verrucomicrobiota</taxon>
        <taxon>Verrucomicrobiia</taxon>
        <taxon>Verrucomicrobiales</taxon>
        <taxon>Verrucomicrobiaceae</taxon>
        <taxon>Roseimicrobium</taxon>
    </lineage>
</organism>
<evidence type="ECO:0000256" key="1">
    <source>
        <dbReference type="SAM" id="Phobius"/>
    </source>
</evidence>
<dbReference type="NCBIfam" id="TIGR02596">
    <property type="entry name" value="Verru_Chthon cassette protein D"/>
    <property type="match status" value="1"/>
</dbReference>
<sequence length="223" mass="24644">MVHHRIARNTPAARGFTLAEIVVVIAIMTILVTLTASSMNGLMGSLHMKEGVTNARHMMEQARQEATTMNRDVVVRFYRVPDDMGVLAWRACAYGTEKLTTDPDKPQYHDPTVPGYRPPFVASSPMERLPGDLVFHPAAAYSLLLDATQSALQCGEELAPDGEIRQFTSFRFTPDGRCTLPAAQSWTITLVSERDLAKSPGLPPGYATLQLDPSTARVRVYRR</sequence>
<evidence type="ECO:0000313" key="3">
    <source>
        <dbReference type="Proteomes" id="UP000253426"/>
    </source>
</evidence>
<keyword evidence="1" id="KW-1133">Transmembrane helix</keyword>
<keyword evidence="3" id="KW-1185">Reference proteome</keyword>
<dbReference type="InterPro" id="IPR012902">
    <property type="entry name" value="N_methyl_site"/>
</dbReference>
<feature type="transmembrane region" description="Helical" evidence="1">
    <location>
        <begin position="12"/>
        <end position="34"/>
    </location>
</feature>
<dbReference type="RefSeq" id="WP_113959760.1">
    <property type="nucleotide sequence ID" value="NZ_QNRR01000006.1"/>
</dbReference>
<dbReference type="InterPro" id="IPR045584">
    <property type="entry name" value="Pilin-like"/>
</dbReference>
<gene>
    <name evidence="2" type="ORF">DES53_106353</name>
</gene>
<dbReference type="Gene3D" id="3.30.700.10">
    <property type="entry name" value="Glycoprotein, Type 4 Pilin"/>
    <property type="match status" value="1"/>
</dbReference>
<proteinExistence type="predicted"/>
<keyword evidence="1" id="KW-0472">Membrane</keyword>